<dbReference type="InParanoid" id="E9GP81"/>
<keyword evidence="3" id="KW-0719">Serine esterase</keyword>
<sequence>MKASTAIRQERPIVNLPTLGQLRGFVAVTTTGRKFHAFRGIPYALPPVGELRFRDPIPVKPWTGVLNANQEGSPCVQIDCILFRIMGNEDCLKLNVFTPVVTPTATASLPVMVWIHGGGFTMGSGNSGGYDGNAGPAPGYILNRDVVLVTLNYRLGAFGFLSTEDTEAPGNFGLLDQSLGLNDIVAYPRPARIAFECNGLTGFSNIGRPTIAHFPLLWVRDNIRYFGGNPDSVTIFGQSAGGASVEFQMLSPHSKGLFHRAIAQSGSTRCPWALQKTVGEYTHSLANNLNCPTSDSRQLLQCLRRKSARQIIMDRKKYVMRFALCLWPVAFGPRVDKERTSPFLPDDPEKLITLGQFNNVPLIAGLTESEGGLFGATLATFPGFNLKAYKSDQIKSIRYTLGMEKREDGYEIAQKAYHEYFNNTRSWQIAIKYGELTSDVGFFKPIDESVKLWSKYSAHPIYYYRYGYRHRLDYGDLLQLPFKFDYGLPLAKHPHDVKVSNMLVDLWTSFATDG</sequence>
<evidence type="ECO:0000256" key="1">
    <source>
        <dbReference type="ARBA" id="ARBA00005964"/>
    </source>
</evidence>
<comment type="similarity">
    <text evidence="2">Belongs to the 'GDXG' lipolytic enzyme family.</text>
</comment>
<dbReference type="GO" id="GO:0052689">
    <property type="term" value="F:carboxylic ester hydrolase activity"/>
    <property type="evidence" value="ECO:0007669"/>
    <property type="project" value="UniProtKB-KW"/>
</dbReference>
<dbReference type="AlphaFoldDB" id="E9GP81"/>
<evidence type="ECO:0000313" key="9">
    <source>
        <dbReference type="Proteomes" id="UP000000305"/>
    </source>
</evidence>
<dbReference type="InterPro" id="IPR050309">
    <property type="entry name" value="Type-B_Carboxylest/Lipase"/>
</dbReference>
<dbReference type="OrthoDB" id="6846267at2759"/>
<proteinExistence type="inferred from homology"/>
<dbReference type="STRING" id="6669.E9GP81"/>
<keyword evidence="4 6" id="KW-0378">Hydrolase</keyword>
<dbReference type="Gene3D" id="3.40.50.1820">
    <property type="entry name" value="alpha/beta hydrolase"/>
    <property type="match status" value="1"/>
</dbReference>
<comment type="similarity">
    <text evidence="1 6">Belongs to the type-B carboxylesterase/lipase family.</text>
</comment>
<reference evidence="8 9" key="1">
    <citation type="journal article" date="2011" name="Science">
        <title>The ecoresponsive genome of Daphnia pulex.</title>
        <authorList>
            <person name="Colbourne J.K."/>
            <person name="Pfrender M.E."/>
            <person name="Gilbert D."/>
            <person name="Thomas W.K."/>
            <person name="Tucker A."/>
            <person name="Oakley T.H."/>
            <person name="Tokishita S."/>
            <person name="Aerts A."/>
            <person name="Arnold G.J."/>
            <person name="Basu M.K."/>
            <person name="Bauer D.J."/>
            <person name="Caceres C.E."/>
            <person name="Carmel L."/>
            <person name="Casola C."/>
            <person name="Choi J.H."/>
            <person name="Detter J.C."/>
            <person name="Dong Q."/>
            <person name="Dusheyko S."/>
            <person name="Eads B.D."/>
            <person name="Frohlich T."/>
            <person name="Geiler-Samerotte K.A."/>
            <person name="Gerlach D."/>
            <person name="Hatcher P."/>
            <person name="Jogdeo S."/>
            <person name="Krijgsveld J."/>
            <person name="Kriventseva E.V."/>
            <person name="Kultz D."/>
            <person name="Laforsch C."/>
            <person name="Lindquist E."/>
            <person name="Lopez J."/>
            <person name="Manak J.R."/>
            <person name="Muller J."/>
            <person name="Pangilinan J."/>
            <person name="Patwardhan R.P."/>
            <person name="Pitluck S."/>
            <person name="Pritham E.J."/>
            <person name="Rechtsteiner A."/>
            <person name="Rho M."/>
            <person name="Rogozin I.B."/>
            <person name="Sakarya O."/>
            <person name="Salamov A."/>
            <person name="Schaack S."/>
            <person name="Shapiro H."/>
            <person name="Shiga Y."/>
            <person name="Skalitzky C."/>
            <person name="Smith Z."/>
            <person name="Souvorov A."/>
            <person name="Sung W."/>
            <person name="Tang Z."/>
            <person name="Tsuchiya D."/>
            <person name="Tu H."/>
            <person name="Vos H."/>
            <person name="Wang M."/>
            <person name="Wolf Y.I."/>
            <person name="Yamagata H."/>
            <person name="Yamada T."/>
            <person name="Ye Y."/>
            <person name="Shaw J.R."/>
            <person name="Andrews J."/>
            <person name="Crease T.J."/>
            <person name="Tang H."/>
            <person name="Lucas S.M."/>
            <person name="Robertson H.M."/>
            <person name="Bork P."/>
            <person name="Koonin E.V."/>
            <person name="Zdobnov E.M."/>
            <person name="Grigoriev I.V."/>
            <person name="Lynch M."/>
            <person name="Boore J.L."/>
        </authorList>
    </citation>
    <scope>NUCLEOTIDE SEQUENCE [LARGE SCALE GENOMIC DNA]</scope>
</reference>
<evidence type="ECO:0000256" key="5">
    <source>
        <dbReference type="ARBA" id="ARBA00023180"/>
    </source>
</evidence>
<dbReference type="PROSITE" id="PS00122">
    <property type="entry name" value="CARBOXYLESTERASE_B_1"/>
    <property type="match status" value="1"/>
</dbReference>
<dbReference type="eggNOG" id="KOG1516">
    <property type="taxonomic scope" value="Eukaryota"/>
</dbReference>
<dbReference type="EC" id="3.1.1.-" evidence="6"/>
<accession>E9GP81</accession>
<dbReference type="HOGENOM" id="CLU_006586_13_2_1"/>
<gene>
    <name evidence="8" type="ORF">DAPPUDRAFT_105042</name>
</gene>
<evidence type="ECO:0000256" key="2">
    <source>
        <dbReference type="ARBA" id="ARBA00010515"/>
    </source>
</evidence>
<dbReference type="SUPFAM" id="SSF53474">
    <property type="entry name" value="alpha/beta-Hydrolases"/>
    <property type="match status" value="1"/>
</dbReference>
<evidence type="ECO:0000259" key="7">
    <source>
        <dbReference type="Pfam" id="PF00135"/>
    </source>
</evidence>
<dbReference type="InterPro" id="IPR019826">
    <property type="entry name" value="Carboxylesterase_B_AS"/>
</dbReference>
<dbReference type="PANTHER" id="PTHR11559">
    <property type="entry name" value="CARBOXYLESTERASE"/>
    <property type="match status" value="1"/>
</dbReference>
<dbReference type="InterPro" id="IPR029058">
    <property type="entry name" value="AB_hydrolase_fold"/>
</dbReference>
<dbReference type="PROSITE" id="PS01173">
    <property type="entry name" value="LIPASE_GDXG_HIS"/>
    <property type="match status" value="1"/>
</dbReference>
<feature type="domain" description="Carboxylesterase type B" evidence="7">
    <location>
        <begin position="216"/>
        <end position="514"/>
    </location>
</feature>
<dbReference type="Proteomes" id="UP000000305">
    <property type="component" value="Unassembled WGS sequence"/>
</dbReference>
<dbReference type="OMA" id="EDGIMSC"/>
<feature type="domain" description="Carboxylesterase type B" evidence="7">
    <location>
        <begin position="11"/>
        <end position="181"/>
    </location>
</feature>
<evidence type="ECO:0000256" key="4">
    <source>
        <dbReference type="ARBA" id="ARBA00022801"/>
    </source>
</evidence>
<dbReference type="EMBL" id="GL732556">
    <property type="protein sequence ID" value="EFX78593.1"/>
    <property type="molecule type" value="Genomic_DNA"/>
</dbReference>
<dbReference type="InterPro" id="IPR002168">
    <property type="entry name" value="Lipase_GDXG_HIS_AS"/>
</dbReference>
<dbReference type="PhylomeDB" id="E9GP81"/>
<dbReference type="KEGG" id="dpx:DAPPUDRAFT_105042"/>
<keyword evidence="9" id="KW-1185">Reference proteome</keyword>
<protein>
    <recommendedName>
        <fullName evidence="6">Carboxylic ester hydrolase</fullName>
        <ecNumber evidence="6">3.1.1.-</ecNumber>
    </recommendedName>
</protein>
<organism evidence="8 9">
    <name type="scientific">Daphnia pulex</name>
    <name type="common">Water flea</name>
    <dbReference type="NCBI Taxonomy" id="6669"/>
    <lineage>
        <taxon>Eukaryota</taxon>
        <taxon>Metazoa</taxon>
        <taxon>Ecdysozoa</taxon>
        <taxon>Arthropoda</taxon>
        <taxon>Crustacea</taxon>
        <taxon>Branchiopoda</taxon>
        <taxon>Diplostraca</taxon>
        <taxon>Cladocera</taxon>
        <taxon>Anomopoda</taxon>
        <taxon>Daphniidae</taxon>
        <taxon>Daphnia</taxon>
    </lineage>
</organism>
<evidence type="ECO:0000256" key="6">
    <source>
        <dbReference type="RuleBase" id="RU361235"/>
    </source>
</evidence>
<dbReference type="Pfam" id="PF00135">
    <property type="entry name" value="COesterase"/>
    <property type="match status" value="2"/>
</dbReference>
<name>E9GP81_DAPPU</name>
<evidence type="ECO:0000313" key="8">
    <source>
        <dbReference type="EMBL" id="EFX78593.1"/>
    </source>
</evidence>
<evidence type="ECO:0000256" key="3">
    <source>
        <dbReference type="ARBA" id="ARBA00022487"/>
    </source>
</evidence>
<keyword evidence="5" id="KW-0325">Glycoprotein</keyword>
<dbReference type="InterPro" id="IPR002018">
    <property type="entry name" value="CarbesteraseB"/>
</dbReference>